<comment type="caution">
    <text evidence="4">The sequence shown here is derived from an EMBL/GenBank/DDBJ whole genome shotgun (WGS) entry which is preliminary data.</text>
</comment>
<dbReference type="Gene3D" id="1.10.10.10">
    <property type="entry name" value="Winged helix-like DNA-binding domain superfamily/Winged helix DNA-binding domain"/>
    <property type="match status" value="1"/>
</dbReference>
<protein>
    <submittedName>
        <fullName evidence="4">Transcription repressor NadR</fullName>
    </submittedName>
</protein>
<evidence type="ECO:0000313" key="5">
    <source>
        <dbReference type="Proteomes" id="UP000180098"/>
    </source>
</evidence>
<dbReference type="PIRSF" id="PIRSF037847">
    <property type="entry name" value="NiaR"/>
    <property type="match status" value="1"/>
</dbReference>
<accession>A0A1S2LK52</accession>
<dbReference type="SUPFAM" id="SSF46785">
    <property type="entry name" value="Winged helix' DNA-binding domain"/>
    <property type="match status" value="1"/>
</dbReference>
<reference evidence="4 5" key="1">
    <citation type="submission" date="2016-10" db="EMBL/GenBank/DDBJ databases">
        <title>Draft genome sequences of four alkaliphilic bacteria belonging to the Anaerobacillus genus.</title>
        <authorList>
            <person name="Bassil N.M."/>
            <person name="Lloyd J.R."/>
        </authorList>
    </citation>
    <scope>NUCLEOTIDE SEQUENCE [LARGE SCALE GENOMIC DNA]</scope>
    <source>
        <strain evidence="4 5">DSM 15340</strain>
    </source>
</reference>
<dbReference type="InterPro" id="IPR036390">
    <property type="entry name" value="WH_DNA-bd_sf"/>
</dbReference>
<evidence type="ECO:0000259" key="2">
    <source>
        <dbReference type="Pfam" id="PF02829"/>
    </source>
</evidence>
<sequence length="183" mass="20411">MKQQEKKVLGEDRRNLILKWLTESSQPITGTLLASKTNVSRQVIVQDISILKARNYPILATSQGYVFIKEQAKTEMLSKVIACKHSPEETARELNMIVDLGGAVKDVVVEHPVYGDLTASLMIRNRRDVNDFIKKMSSTNASLLSQLTDGVHLHTIEARTEEQLTEICNTLNAAGFLLSSEDD</sequence>
<dbReference type="InterPro" id="IPR004173">
    <property type="entry name" value="3H_domain"/>
</dbReference>
<dbReference type="PANTHER" id="PTHR40068">
    <property type="entry name" value="TRANSCRIPTION REPRESSOR NIAR-RELATED"/>
    <property type="match status" value="1"/>
</dbReference>
<dbReference type="SUPFAM" id="SSF75500">
    <property type="entry name" value="Putative transcriptional regulator TM1602, C-terminal domain"/>
    <property type="match status" value="1"/>
</dbReference>
<dbReference type="InterPro" id="IPR026043">
    <property type="entry name" value="NadR"/>
</dbReference>
<proteinExistence type="predicted"/>
<dbReference type="EMBL" id="MLQQ01000025">
    <property type="protein sequence ID" value="OIJ11855.1"/>
    <property type="molecule type" value="Genomic_DNA"/>
</dbReference>
<dbReference type="Pfam" id="PF08279">
    <property type="entry name" value="HTH_11"/>
    <property type="match status" value="1"/>
</dbReference>
<feature type="domain" description="3H" evidence="2">
    <location>
        <begin position="81"/>
        <end position="177"/>
    </location>
</feature>
<dbReference type="InterPro" id="IPR013196">
    <property type="entry name" value="HTH_11"/>
</dbReference>
<dbReference type="RefSeq" id="WP_071313433.1">
    <property type="nucleotide sequence ID" value="NZ_MLQQ01000025.1"/>
</dbReference>
<dbReference type="InterPro" id="IPR035922">
    <property type="entry name" value="3H_dom_sf"/>
</dbReference>
<evidence type="ECO:0000256" key="1">
    <source>
        <dbReference type="PIRSR" id="PIRSR037847-1"/>
    </source>
</evidence>
<feature type="binding site" evidence="1">
    <location>
        <position position="152"/>
    </location>
    <ligand>
        <name>Ni(2+)</name>
        <dbReference type="ChEBI" id="CHEBI:49786"/>
    </ligand>
</feature>
<keyword evidence="5" id="KW-1185">Reference proteome</keyword>
<dbReference type="InterPro" id="IPR036388">
    <property type="entry name" value="WH-like_DNA-bd_sf"/>
</dbReference>
<dbReference type="PANTHER" id="PTHR40068:SF1">
    <property type="entry name" value="TRANSCRIPTION REPRESSOR NIAR-RELATED"/>
    <property type="match status" value="1"/>
</dbReference>
<evidence type="ECO:0000259" key="3">
    <source>
        <dbReference type="Pfam" id="PF08279"/>
    </source>
</evidence>
<feature type="binding site" evidence="1">
    <location>
        <position position="154"/>
    </location>
    <ligand>
        <name>Ni(2+)</name>
        <dbReference type="ChEBI" id="CHEBI:49786"/>
    </ligand>
</feature>
<dbReference type="OrthoDB" id="9792661at2"/>
<name>A0A1S2LK52_9BACI</name>
<organism evidence="4 5">
    <name type="scientific">Anaerobacillus arseniciselenatis</name>
    <dbReference type="NCBI Taxonomy" id="85682"/>
    <lineage>
        <taxon>Bacteria</taxon>
        <taxon>Bacillati</taxon>
        <taxon>Bacillota</taxon>
        <taxon>Bacilli</taxon>
        <taxon>Bacillales</taxon>
        <taxon>Bacillaceae</taxon>
        <taxon>Anaerobacillus</taxon>
    </lineage>
</organism>
<dbReference type="GO" id="GO:0046872">
    <property type="term" value="F:metal ion binding"/>
    <property type="evidence" value="ECO:0007669"/>
    <property type="project" value="UniProtKB-KW"/>
</dbReference>
<gene>
    <name evidence="4" type="ORF">BKP35_11160</name>
</gene>
<dbReference type="AlphaFoldDB" id="A0A1S2LK52"/>
<dbReference type="Proteomes" id="UP000180098">
    <property type="component" value="Unassembled WGS sequence"/>
</dbReference>
<dbReference type="Pfam" id="PF02829">
    <property type="entry name" value="3H"/>
    <property type="match status" value="1"/>
</dbReference>
<evidence type="ECO:0000313" key="4">
    <source>
        <dbReference type="EMBL" id="OIJ11855.1"/>
    </source>
</evidence>
<feature type="binding site" evidence="1">
    <location>
        <position position="85"/>
    </location>
    <ligand>
        <name>Ni(2+)</name>
        <dbReference type="ChEBI" id="CHEBI:49786"/>
    </ligand>
</feature>
<keyword evidence="1" id="KW-0533">Nickel</keyword>
<keyword evidence="1" id="KW-0479">Metal-binding</keyword>
<dbReference type="Gene3D" id="3.30.1340.20">
    <property type="entry name" value="3H domain"/>
    <property type="match status" value="1"/>
</dbReference>
<feature type="domain" description="Helix-turn-helix type 11" evidence="3">
    <location>
        <begin position="13"/>
        <end position="65"/>
    </location>
</feature>
<feature type="binding site" evidence="1">
    <location>
        <position position="93"/>
    </location>
    <ligand>
        <name>Ni(2+)</name>
        <dbReference type="ChEBI" id="CHEBI:49786"/>
    </ligand>
</feature>